<evidence type="ECO:0000313" key="2">
    <source>
        <dbReference type="EMBL" id="KZB85131.1"/>
    </source>
</evidence>
<sequence length="105" mass="11300">MPVYDPESMGIAAGQVERLKDEFEKSKKQVTGVDDEKESPFGTMGGSGDVHGAVGSFKDGVHNEFDSAGKLMEATAFVLRKAAGLIQETEAVHVDNLKLHEHGKQ</sequence>
<accession>A0A154MLF5</accession>
<evidence type="ECO:0000313" key="3">
    <source>
        <dbReference type="EMBL" id="OKA04155.1"/>
    </source>
</evidence>
<gene>
    <name evidence="3" type="ORF">ATP06_0233610</name>
    <name evidence="2" type="ORF">AVL48_02750</name>
</gene>
<evidence type="ECO:0000313" key="5">
    <source>
        <dbReference type="Proteomes" id="UP000186883"/>
    </source>
</evidence>
<dbReference type="Proteomes" id="UP000186883">
    <property type="component" value="Unassembled WGS sequence"/>
</dbReference>
<evidence type="ECO:0000313" key="4">
    <source>
        <dbReference type="Proteomes" id="UP000076321"/>
    </source>
</evidence>
<reference evidence="3 5" key="2">
    <citation type="submission" date="2016-11" db="EMBL/GenBank/DDBJ databases">
        <title>Genome sequencing of Amycolatopsis regifaucium.</title>
        <authorList>
            <person name="Mayilraj S."/>
            <person name="Kaur N."/>
        </authorList>
    </citation>
    <scope>NUCLEOTIDE SEQUENCE [LARGE SCALE GENOMIC DNA]</scope>
    <source>
        <strain evidence="3 5">GY080</strain>
    </source>
</reference>
<dbReference type="RefSeq" id="WP_061981869.1">
    <property type="nucleotide sequence ID" value="NZ_FOPQ01000007.1"/>
</dbReference>
<keyword evidence="5" id="KW-1185">Reference proteome</keyword>
<evidence type="ECO:0000256" key="1">
    <source>
        <dbReference type="SAM" id="MobiDB-lite"/>
    </source>
</evidence>
<comment type="caution">
    <text evidence="2">The sequence shown here is derived from an EMBL/GenBank/DDBJ whole genome shotgun (WGS) entry which is preliminary data.</text>
</comment>
<dbReference type="EMBL" id="LQCI01000012">
    <property type="protein sequence ID" value="KZB85131.1"/>
    <property type="molecule type" value="Genomic_DNA"/>
</dbReference>
<dbReference type="AlphaFoldDB" id="A0A154MLF5"/>
<reference evidence="2 4" key="1">
    <citation type="submission" date="2015-12" db="EMBL/GenBank/DDBJ databases">
        <title>Amycolatopsis regifaucium genome sequencing and assembly.</title>
        <authorList>
            <person name="Mayilraj S."/>
        </authorList>
    </citation>
    <scope>NUCLEOTIDE SEQUENCE [LARGE SCALE GENOMIC DNA]</scope>
    <source>
        <strain evidence="2 4">GY080</strain>
    </source>
</reference>
<feature type="region of interest" description="Disordered" evidence="1">
    <location>
        <begin position="25"/>
        <end position="47"/>
    </location>
</feature>
<proteinExistence type="predicted"/>
<protein>
    <submittedName>
        <fullName evidence="2">Uncharacterized protein</fullName>
    </submittedName>
</protein>
<name>A0A154MLF5_9PSEU</name>
<dbReference type="EMBL" id="LOBU02000024">
    <property type="protein sequence ID" value="OKA04155.1"/>
    <property type="molecule type" value="Genomic_DNA"/>
</dbReference>
<organism evidence="2 4">
    <name type="scientific">Amycolatopsis regifaucium</name>
    <dbReference type="NCBI Taxonomy" id="546365"/>
    <lineage>
        <taxon>Bacteria</taxon>
        <taxon>Bacillati</taxon>
        <taxon>Actinomycetota</taxon>
        <taxon>Actinomycetes</taxon>
        <taxon>Pseudonocardiales</taxon>
        <taxon>Pseudonocardiaceae</taxon>
        <taxon>Amycolatopsis</taxon>
    </lineage>
</organism>
<dbReference type="Proteomes" id="UP000076321">
    <property type="component" value="Unassembled WGS sequence"/>
</dbReference>